<comment type="caution">
    <text evidence="2">The sequence shown here is derived from an EMBL/GenBank/DDBJ whole genome shotgun (WGS) entry which is preliminary data.</text>
</comment>
<protein>
    <submittedName>
        <fullName evidence="2">Uncharacterized protein</fullName>
    </submittedName>
</protein>
<sequence>MSKIACKHFAMFSLLSIEVLTSELRECIEQAILVRQTYYHMIY</sequence>
<dbReference type="OrthoDB" id="1043025at2759"/>
<proteinExistence type="predicted"/>
<dbReference type="AlphaFoldDB" id="A0A3M7PCR7"/>
<keyword evidence="3" id="KW-1185">Reference proteome</keyword>
<dbReference type="EMBL" id="REGN01012078">
    <property type="protein sequence ID" value="RMZ96560.1"/>
    <property type="molecule type" value="Genomic_DNA"/>
</dbReference>
<feature type="signal peptide" evidence="1">
    <location>
        <begin position="1"/>
        <end position="21"/>
    </location>
</feature>
<dbReference type="Proteomes" id="UP000276133">
    <property type="component" value="Unassembled WGS sequence"/>
</dbReference>
<accession>A0A3M7PCR7</accession>
<feature type="chain" id="PRO_5018074533" evidence="1">
    <location>
        <begin position="22"/>
        <end position="43"/>
    </location>
</feature>
<keyword evidence="1" id="KW-0732">Signal</keyword>
<name>A0A3M7PCR7_BRAPC</name>
<evidence type="ECO:0000256" key="1">
    <source>
        <dbReference type="SAM" id="SignalP"/>
    </source>
</evidence>
<reference evidence="2 3" key="1">
    <citation type="journal article" date="2018" name="Sci. Rep.">
        <title>Genomic signatures of local adaptation to the degree of environmental predictability in rotifers.</title>
        <authorList>
            <person name="Franch-Gras L."/>
            <person name="Hahn C."/>
            <person name="Garcia-Roger E.M."/>
            <person name="Carmona M.J."/>
            <person name="Serra M."/>
            <person name="Gomez A."/>
        </authorList>
    </citation>
    <scope>NUCLEOTIDE SEQUENCE [LARGE SCALE GENOMIC DNA]</scope>
    <source>
        <strain evidence="2">HYR1</strain>
    </source>
</reference>
<feature type="non-terminal residue" evidence="2">
    <location>
        <position position="43"/>
    </location>
</feature>
<gene>
    <name evidence="2" type="ORF">BpHYR1_023477</name>
</gene>
<evidence type="ECO:0000313" key="3">
    <source>
        <dbReference type="Proteomes" id="UP000276133"/>
    </source>
</evidence>
<organism evidence="2 3">
    <name type="scientific">Brachionus plicatilis</name>
    <name type="common">Marine rotifer</name>
    <name type="synonym">Brachionus muelleri</name>
    <dbReference type="NCBI Taxonomy" id="10195"/>
    <lineage>
        <taxon>Eukaryota</taxon>
        <taxon>Metazoa</taxon>
        <taxon>Spiralia</taxon>
        <taxon>Gnathifera</taxon>
        <taxon>Rotifera</taxon>
        <taxon>Eurotatoria</taxon>
        <taxon>Monogononta</taxon>
        <taxon>Pseudotrocha</taxon>
        <taxon>Ploima</taxon>
        <taxon>Brachionidae</taxon>
        <taxon>Brachionus</taxon>
    </lineage>
</organism>
<evidence type="ECO:0000313" key="2">
    <source>
        <dbReference type="EMBL" id="RMZ96560.1"/>
    </source>
</evidence>